<comment type="caution">
    <text evidence="2">The sequence shown here is derived from an EMBL/GenBank/DDBJ whole genome shotgun (WGS) entry which is preliminary data.</text>
</comment>
<reference evidence="2 3" key="1">
    <citation type="submission" date="2018-05" db="EMBL/GenBank/DDBJ databases">
        <title>Draft genome sequence of Scytalidium lignicola DSM 105466, a ubiquitous saprotrophic fungus.</title>
        <authorList>
            <person name="Buettner E."/>
            <person name="Gebauer A.M."/>
            <person name="Hofrichter M."/>
            <person name="Liers C."/>
            <person name="Kellner H."/>
        </authorList>
    </citation>
    <scope>NUCLEOTIDE SEQUENCE [LARGE SCALE GENOMIC DNA]</scope>
    <source>
        <strain evidence="2 3">DSM 105466</strain>
    </source>
</reference>
<feature type="non-terminal residue" evidence="2">
    <location>
        <position position="104"/>
    </location>
</feature>
<gene>
    <name evidence="2" type="ORF">B7463_g12767</name>
</gene>
<evidence type="ECO:0000313" key="2">
    <source>
        <dbReference type="EMBL" id="RFU23571.1"/>
    </source>
</evidence>
<feature type="region of interest" description="Disordered" evidence="1">
    <location>
        <begin position="78"/>
        <end position="104"/>
    </location>
</feature>
<protein>
    <submittedName>
        <fullName evidence="2">Uncharacterized protein</fullName>
    </submittedName>
</protein>
<name>A0A3E2GQV1_SCYLI</name>
<proteinExistence type="predicted"/>
<evidence type="ECO:0000256" key="1">
    <source>
        <dbReference type="SAM" id="MobiDB-lite"/>
    </source>
</evidence>
<dbReference type="AlphaFoldDB" id="A0A3E2GQV1"/>
<feature type="non-terminal residue" evidence="2">
    <location>
        <position position="1"/>
    </location>
</feature>
<dbReference type="EMBL" id="NCSJ02000764">
    <property type="protein sequence ID" value="RFU23571.1"/>
    <property type="molecule type" value="Genomic_DNA"/>
</dbReference>
<dbReference type="Proteomes" id="UP000258309">
    <property type="component" value="Unassembled WGS sequence"/>
</dbReference>
<organism evidence="2 3">
    <name type="scientific">Scytalidium lignicola</name>
    <name type="common">Hyphomycete</name>
    <dbReference type="NCBI Taxonomy" id="5539"/>
    <lineage>
        <taxon>Eukaryota</taxon>
        <taxon>Fungi</taxon>
        <taxon>Dikarya</taxon>
        <taxon>Ascomycota</taxon>
        <taxon>Pezizomycotina</taxon>
        <taxon>Leotiomycetes</taxon>
        <taxon>Leotiomycetes incertae sedis</taxon>
        <taxon>Scytalidium</taxon>
    </lineage>
</organism>
<sequence>MHVVVERGPVATQPIFLALIPTAGAGSQSSVGSADDDGTADEAAVAHDIAADLSHGGSADESVNTTNSMAMPMDSISQYHSNFTSGNAADGSVTSSQLSHADLP</sequence>
<evidence type="ECO:0000313" key="3">
    <source>
        <dbReference type="Proteomes" id="UP000258309"/>
    </source>
</evidence>
<accession>A0A3E2GQV1</accession>
<keyword evidence="3" id="KW-1185">Reference proteome</keyword>